<reference evidence="2" key="2">
    <citation type="submission" date="2018-05" db="EMBL/GenBank/DDBJ databases">
        <title>OmerRS3 (Oryza meridionalis Reference Sequence Version 3).</title>
        <authorList>
            <person name="Zhang J."/>
            <person name="Kudrna D."/>
            <person name="Lee S."/>
            <person name="Talag J."/>
            <person name="Welchert J."/>
            <person name="Wing R.A."/>
        </authorList>
    </citation>
    <scope>NUCLEOTIDE SEQUENCE [LARGE SCALE GENOMIC DNA]</scope>
    <source>
        <strain evidence="2">OR44</strain>
    </source>
</reference>
<dbReference type="EnsemblPlants" id="OMERI05G12080.2">
    <property type="protein sequence ID" value="OMERI05G12080.2"/>
    <property type="gene ID" value="OMERI05G12080"/>
</dbReference>
<keyword evidence="1" id="KW-0812">Transmembrane</keyword>
<dbReference type="AlphaFoldDB" id="A0A0E0DQJ9"/>
<organism evidence="2">
    <name type="scientific">Oryza meridionalis</name>
    <dbReference type="NCBI Taxonomy" id="40149"/>
    <lineage>
        <taxon>Eukaryota</taxon>
        <taxon>Viridiplantae</taxon>
        <taxon>Streptophyta</taxon>
        <taxon>Embryophyta</taxon>
        <taxon>Tracheophyta</taxon>
        <taxon>Spermatophyta</taxon>
        <taxon>Magnoliopsida</taxon>
        <taxon>Liliopsida</taxon>
        <taxon>Poales</taxon>
        <taxon>Poaceae</taxon>
        <taxon>BOP clade</taxon>
        <taxon>Oryzoideae</taxon>
        <taxon>Oryzeae</taxon>
        <taxon>Oryzinae</taxon>
        <taxon>Oryza</taxon>
    </lineage>
</organism>
<evidence type="ECO:0000256" key="1">
    <source>
        <dbReference type="SAM" id="Phobius"/>
    </source>
</evidence>
<evidence type="ECO:0000313" key="2">
    <source>
        <dbReference type="EnsemblPlants" id="OMERI05G12080.3"/>
    </source>
</evidence>
<dbReference type="Proteomes" id="UP000008021">
    <property type="component" value="Chromosome 5"/>
</dbReference>
<keyword evidence="3" id="KW-1185">Reference proteome</keyword>
<dbReference type="HOGENOM" id="CLU_2149898_0_0_1"/>
<reference evidence="2" key="1">
    <citation type="submission" date="2015-04" db="UniProtKB">
        <authorList>
            <consortium name="EnsemblPlants"/>
        </authorList>
    </citation>
    <scope>IDENTIFICATION</scope>
</reference>
<feature type="transmembrane region" description="Helical" evidence="1">
    <location>
        <begin position="47"/>
        <end position="67"/>
    </location>
</feature>
<evidence type="ECO:0008006" key="4">
    <source>
        <dbReference type="Google" id="ProtNLM"/>
    </source>
</evidence>
<dbReference type="EnsemblPlants" id="OMERI05G12080.3">
    <property type="protein sequence ID" value="OMERI05G12080.3"/>
    <property type="gene ID" value="OMERI05G12080"/>
</dbReference>
<accession>A0A0E0DQJ9</accession>
<keyword evidence="1" id="KW-0472">Membrane</keyword>
<dbReference type="Gramene" id="OMERI05G12080.3">
    <property type="protein sequence ID" value="OMERI05G12080.3"/>
    <property type="gene ID" value="OMERI05G12080"/>
</dbReference>
<keyword evidence="1" id="KW-1133">Transmembrane helix</keyword>
<name>A0A0E0DQJ9_9ORYZ</name>
<sequence>MLTYVLKIGLVSSVALTASLVWAGVANKGFHMAGNNLLILSGLPTALSLYFVCFVGHGIFPTVYSSMKSKKDFPKSKPSGVDLKKSITRSQVCASVKGGDRDEFGFYLIYTC</sequence>
<protein>
    <recommendedName>
        <fullName evidence="4">Amino acid transporter transmembrane domain-containing protein</fullName>
    </recommendedName>
</protein>
<proteinExistence type="predicted"/>
<dbReference type="Gramene" id="OMERI05G12080.2">
    <property type="protein sequence ID" value="OMERI05G12080.2"/>
    <property type="gene ID" value="OMERI05G12080"/>
</dbReference>
<evidence type="ECO:0000313" key="3">
    <source>
        <dbReference type="Proteomes" id="UP000008021"/>
    </source>
</evidence>